<comment type="similarity">
    <text evidence="1 5">Belongs to the carbamate kinase family.</text>
</comment>
<reference evidence="6 7" key="1">
    <citation type="submission" date="2019-08" db="EMBL/GenBank/DDBJ databases">
        <title>Complete genome sequence of Kushneria sp. YCWA18, a halophilic phosphate-solubilizing bacterium isolated from Daqiao saltern in China.</title>
        <authorList>
            <person name="Du G.-X."/>
            <person name="Qu L.-Y."/>
        </authorList>
    </citation>
    <scope>NUCLEOTIDE SEQUENCE [LARGE SCALE GENOMIC DNA]</scope>
    <source>
        <strain evidence="6 7">YCWA18</strain>
    </source>
</reference>
<dbReference type="GO" id="GO:0005829">
    <property type="term" value="C:cytosol"/>
    <property type="evidence" value="ECO:0007669"/>
    <property type="project" value="TreeGrafter"/>
</dbReference>
<dbReference type="RefSeq" id="WP_070979190.1">
    <property type="nucleotide sequence ID" value="NZ_CP043420.1"/>
</dbReference>
<dbReference type="GO" id="GO:0019546">
    <property type="term" value="P:L-arginine deiminase pathway"/>
    <property type="evidence" value="ECO:0007669"/>
    <property type="project" value="TreeGrafter"/>
</dbReference>
<keyword evidence="3 5" id="KW-0418">Kinase</keyword>
<evidence type="ECO:0000256" key="1">
    <source>
        <dbReference type="ARBA" id="ARBA00011066"/>
    </source>
</evidence>
<dbReference type="InterPro" id="IPR036393">
    <property type="entry name" value="AceGlu_kinase-like_sf"/>
</dbReference>
<sequence>MRYVIALGGNALLERGEPMTADNQRQRIREAAHHLHEPGLAHELVVVHGNGPQVGLLALQAAAYTAVEAYPLDVLGAESEGMIGYVLEQELRNALPERPVATLITQVEVARDDPAFQHPHKFIGPVYTLEESLKLAESRGWEMAADGPHYRRVVPSPSPRHVLEIDSIERLLQHNTLVICAGGGGVPVYRDEQGQLCGLEGVIDKDASAALLACQLKADGLLIVTDVAGIYLDWGTDHARRIARIHPDELAKYSFPEGSMQPKVRAAIDFVKRTGRPAMIGSLHELDALLSGHSGTCVTLEATERVIA</sequence>
<dbReference type="InterPro" id="IPR003964">
    <property type="entry name" value="Carb_kinase"/>
</dbReference>
<dbReference type="Gene3D" id="3.40.1160.10">
    <property type="entry name" value="Acetylglutamate kinase-like"/>
    <property type="match status" value="1"/>
</dbReference>
<dbReference type="PRINTS" id="PR01469">
    <property type="entry name" value="CARBMTKINASE"/>
</dbReference>
<evidence type="ECO:0000256" key="2">
    <source>
        <dbReference type="ARBA" id="ARBA00022679"/>
    </source>
</evidence>
<evidence type="ECO:0000256" key="5">
    <source>
        <dbReference type="PIRNR" id="PIRNR000723"/>
    </source>
</evidence>
<gene>
    <name evidence="6" type="primary">arcC</name>
    <name evidence="6" type="ORF">FY550_11505</name>
</gene>
<keyword evidence="2 5" id="KW-0808">Transferase</keyword>
<dbReference type="NCBIfam" id="NF009008">
    <property type="entry name" value="PRK12354.1"/>
    <property type="match status" value="1"/>
</dbReference>
<dbReference type="InterPro" id="IPR001048">
    <property type="entry name" value="Asp/Glu/Uridylate_kinase"/>
</dbReference>
<name>A0A1S1NUX7_9GAMM</name>
<dbReference type="PANTHER" id="PTHR30409">
    <property type="entry name" value="CARBAMATE KINASE"/>
    <property type="match status" value="1"/>
</dbReference>
<dbReference type="EMBL" id="CP043420">
    <property type="protein sequence ID" value="QEL11701.1"/>
    <property type="molecule type" value="Genomic_DNA"/>
</dbReference>
<evidence type="ECO:0000256" key="4">
    <source>
        <dbReference type="NCBIfam" id="TIGR00746"/>
    </source>
</evidence>
<organism evidence="6 7">
    <name type="scientific">Kushneria phosphatilytica</name>
    <dbReference type="NCBI Taxonomy" id="657387"/>
    <lineage>
        <taxon>Bacteria</taxon>
        <taxon>Pseudomonadati</taxon>
        <taxon>Pseudomonadota</taxon>
        <taxon>Gammaproteobacteria</taxon>
        <taxon>Oceanospirillales</taxon>
        <taxon>Halomonadaceae</taxon>
        <taxon>Kushneria</taxon>
    </lineage>
</organism>
<accession>A0A1S1NUX7</accession>
<dbReference type="PIRSF" id="PIRSF000723">
    <property type="entry name" value="Carbamate_kin"/>
    <property type="match status" value="1"/>
</dbReference>
<dbReference type="CDD" id="cd04235">
    <property type="entry name" value="AAK_CK"/>
    <property type="match status" value="1"/>
</dbReference>
<dbReference type="FunFam" id="3.40.1160.10:FF:000007">
    <property type="entry name" value="Carbamate kinase"/>
    <property type="match status" value="1"/>
</dbReference>
<dbReference type="STRING" id="657387.BH688_10430"/>
<dbReference type="NCBIfam" id="TIGR00746">
    <property type="entry name" value="arcC"/>
    <property type="match status" value="1"/>
</dbReference>
<proteinExistence type="inferred from homology"/>
<evidence type="ECO:0000313" key="6">
    <source>
        <dbReference type="EMBL" id="QEL11701.1"/>
    </source>
</evidence>
<dbReference type="KEGG" id="kuy:FY550_11505"/>
<dbReference type="GO" id="GO:0008804">
    <property type="term" value="F:carbamate kinase activity"/>
    <property type="evidence" value="ECO:0007669"/>
    <property type="project" value="UniProtKB-UniRule"/>
</dbReference>
<dbReference type="PANTHER" id="PTHR30409:SF1">
    <property type="entry name" value="CARBAMATE KINASE-RELATED"/>
    <property type="match status" value="1"/>
</dbReference>
<keyword evidence="7" id="KW-1185">Reference proteome</keyword>
<protein>
    <recommendedName>
        <fullName evidence="4 5">Carbamate kinase</fullName>
    </recommendedName>
</protein>
<dbReference type="AlphaFoldDB" id="A0A1S1NUX7"/>
<dbReference type="SUPFAM" id="SSF53633">
    <property type="entry name" value="Carbamate kinase-like"/>
    <property type="match status" value="1"/>
</dbReference>
<dbReference type="Proteomes" id="UP000322553">
    <property type="component" value="Chromosome"/>
</dbReference>
<evidence type="ECO:0000313" key="7">
    <source>
        <dbReference type="Proteomes" id="UP000322553"/>
    </source>
</evidence>
<dbReference type="Pfam" id="PF00696">
    <property type="entry name" value="AA_kinase"/>
    <property type="match status" value="1"/>
</dbReference>
<evidence type="ECO:0000256" key="3">
    <source>
        <dbReference type="ARBA" id="ARBA00022777"/>
    </source>
</evidence>
<dbReference type="OrthoDB" id="9766717at2"/>